<dbReference type="EMBL" id="UINC01207649">
    <property type="protein sequence ID" value="SVE29826.1"/>
    <property type="molecule type" value="Genomic_DNA"/>
</dbReference>
<gene>
    <name evidence="1" type="ORF">METZ01_LOCUS482680</name>
</gene>
<reference evidence="1" key="1">
    <citation type="submission" date="2018-05" db="EMBL/GenBank/DDBJ databases">
        <authorList>
            <person name="Lanie J.A."/>
            <person name="Ng W.-L."/>
            <person name="Kazmierczak K.M."/>
            <person name="Andrzejewski T.M."/>
            <person name="Davidsen T.M."/>
            <person name="Wayne K.J."/>
            <person name="Tettelin H."/>
            <person name="Glass J.I."/>
            <person name="Rusch D."/>
            <person name="Podicherti R."/>
            <person name="Tsui H.-C.T."/>
            <person name="Winkler M.E."/>
        </authorList>
    </citation>
    <scope>NUCLEOTIDE SEQUENCE</scope>
</reference>
<proteinExistence type="predicted"/>
<sequence>MHNRGEKGSVLSLNHLKNKDFRLF</sequence>
<dbReference type="AlphaFoldDB" id="A0A383CBR2"/>
<accession>A0A383CBR2</accession>
<evidence type="ECO:0000313" key="1">
    <source>
        <dbReference type="EMBL" id="SVE29826.1"/>
    </source>
</evidence>
<name>A0A383CBR2_9ZZZZ</name>
<protein>
    <submittedName>
        <fullName evidence="1">Uncharacterized protein</fullName>
    </submittedName>
</protein>
<feature type="non-terminal residue" evidence="1">
    <location>
        <position position="24"/>
    </location>
</feature>
<organism evidence="1">
    <name type="scientific">marine metagenome</name>
    <dbReference type="NCBI Taxonomy" id="408172"/>
    <lineage>
        <taxon>unclassified sequences</taxon>
        <taxon>metagenomes</taxon>
        <taxon>ecological metagenomes</taxon>
    </lineage>
</organism>